<feature type="signal peptide" evidence="2">
    <location>
        <begin position="1"/>
        <end position="25"/>
    </location>
</feature>
<dbReference type="STRING" id="425400.LS65_06625"/>
<dbReference type="InterPro" id="IPR009488">
    <property type="entry name" value="DUF1104"/>
</dbReference>
<feature type="region of interest" description="Disordered" evidence="1">
    <location>
        <begin position="104"/>
        <end position="146"/>
    </location>
</feature>
<feature type="compositionally biased region" description="Basic and acidic residues" evidence="1">
    <location>
        <begin position="112"/>
        <end position="134"/>
    </location>
</feature>
<sequence>MKYTGIKLCVMVIACGGLLCGTLNAADFSKKSDTDLIKLSGVVKVEDFPDYKIEVTKRLKKKSSKDAQDFREKLKIQYEKATENMSVKELRAYKKATHEAMEKRISSMSVQELKESGLKEYRNSPKCSMDEKNHKDKKHKKEKKDS</sequence>
<dbReference type="Proteomes" id="UP000029707">
    <property type="component" value="Unassembled WGS sequence"/>
</dbReference>
<accession>A0A4U8TQB8</accession>
<reference evidence="3 4" key="1">
    <citation type="journal article" date="2014" name="Genome Announc.">
        <title>Draft genome sequences of eight enterohepatic helicobacter species isolated from both laboratory and wild rodents.</title>
        <authorList>
            <person name="Sheh A."/>
            <person name="Shen Z."/>
            <person name="Fox J.G."/>
        </authorList>
    </citation>
    <scope>NUCLEOTIDE SEQUENCE [LARGE SCALE GENOMIC DNA]</scope>
    <source>
        <strain evidence="3 4">MIT 01-6451</strain>
    </source>
</reference>
<protein>
    <submittedName>
        <fullName evidence="3">DUF1104 domain-containing protein</fullName>
    </submittedName>
</protein>
<gene>
    <name evidence="3" type="ORF">LS65_004525</name>
</gene>
<proteinExistence type="predicted"/>
<evidence type="ECO:0000313" key="3">
    <source>
        <dbReference type="EMBL" id="TLE02089.1"/>
    </source>
</evidence>
<name>A0A4U8TQB8_9HELI</name>
<dbReference type="AlphaFoldDB" id="A0A4U8TQB8"/>
<dbReference type="OrthoDB" id="5328408at2"/>
<comment type="caution">
    <text evidence="3">The sequence shown here is derived from an EMBL/GenBank/DDBJ whole genome shotgun (WGS) entry which is preliminary data.</text>
</comment>
<organism evidence="3 4">
    <name type="scientific">Helicobacter japonicus</name>
    <dbReference type="NCBI Taxonomy" id="425400"/>
    <lineage>
        <taxon>Bacteria</taxon>
        <taxon>Pseudomonadati</taxon>
        <taxon>Campylobacterota</taxon>
        <taxon>Epsilonproteobacteria</taxon>
        <taxon>Campylobacterales</taxon>
        <taxon>Helicobacteraceae</taxon>
        <taxon>Helicobacter</taxon>
    </lineage>
</organism>
<feature type="compositionally biased region" description="Basic residues" evidence="1">
    <location>
        <begin position="135"/>
        <end position="146"/>
    </location>
</feature>
<evidence type="ECO:0000256" key="1">
    <source>
        <dbReference type="SAM" id="MobiDB-lite"/>
    </source>
</evidence>
<dbReference type="InterPro" id="IPR038310">
    <property type="entry name" value="DUF1104_sf"/>
</dbReference>
<dbReference type="RefSeq" id="WP_034362535.1">
    <property type="nucleotide sequence ID" value="NZ_CAJUDB010000010.1"/>
</dbReference>
<dbReference type="Gene3D" id="1.20.120.1430">
    <property type="entry name" value="HP0721 helical bundle"/>
    <property type="match status" value="1"/>
</dbReference>
<keyword evidence="2" id="KW-0732">Signal</keyword>
<dbReference type="EMBL" id="JRMQ02000004">
    <property type="protein sequence ID" value="TLE02089.1"/>
    <property type="molecule type" value="Genomic_DNA"/>
</dbReference>
<dbReference type="Pfam" id="PF06518">
    <property type="entry name" value="DUF1104"/>
    <property type="match status" value="1"/>
</dbReference>
<keyword evidence="4" id="KW-1185">Reference proteome</keyword>
<evidence type="ECO:0000256" key="2">
    <source>
        <dbReference type="SAM" id="SignalP"/>
    </source>
</evidence>
<feature type="chain" id="PRO_5020924263" evidence="2">
    <location>
        <begin position="26"/>
        <end position="146"/>
    </location>
</feature>
<evidence type="ECO:0000313" key="4">
    <source>
        <dbReference type="Proteomes" id="UP000029707"/>
    </source>
</evidence>